<evidence type="ECO:0000256" key="2">
    <source>
        <dbReference type="ARBA" id="ARBA00007163"/>
    </source>
</evidence>
<feature type="domain" description="BZIP" evidence="8">
    <location>
        <begin position="292"/>
        <end position="355"/>
    </location>
</feature>
<dbReference type="PROSITE" id="PS50217">
    <property type="entry name" value="BZIP"/>
    <property type="match status" value="1"/>
</dbReference>
<reference evidence="9 10" key="1">
    <citation type="submission" date="2019-07" db="EMBL/GenBank/DDBJ databases">
        <authorList>
            <person name="Jastrzebski P J."/>
            <person name="Paukszto L."/>
            <person name="Jastrzebski P J."/>
        </authorList>
    </citation>
    <scope>NUCLEOTIDE SEQUENCE [LARGE SCALE GENOMIC DNA]</scope>
    <source>
        <strain evidence="9 10">WMS-il1</strain>
    </source>
</reference>
<feature type="compositionally biased region" description="Low complexity" evidence="7">
    <location>
        <begin position="256"/>
        <end position="280"/>
    </location>
</feature>
<feature type="region of interest" description="Disordered" evidence="7">
    <location>
        <begin position="224"/>
        <end position="307"/>
    </location>
</feature>
<protein>
    <recommendedName>
        <fullName evidence="8">BZIP domain-containing protein</fullName>
    </recommendedName>
</protein>
<dbReference type="GO" id="GO:0005634">
    <property type="term" value="C:nucleus"/>
    <property type="evidence" value="ECO:0007669"/>
    <property type="project" value="UniProtKB-SubCell"/>
</dbReference>
<evidence type="ECO:0000313" key="10">
    <source>
        <dbReference type="Proteomes" id="UP000321570"/>
    </source>
</evidence>
<comment type="subcellular location">
    <subcellularLocation>
        <location evidence="1">Nucleus</location>
    </subcellularLocation>
</comment>
<keyword evidence="4" id="KW-0238">DNA-binding</keyword>
<evidence type="ECO:0000256" key="3">
    <source>
        <dbReference type="ARBA" id="ARBA00023015"/>
    </source>
</evidence>
<dbReference type="InterPro" id="IPR046347">
    <property type="entry name" value="bZIP_sf"/>
</dbReference>
<gene>
    <name evidence="9" type="ORF">WMSIL1_LOCUS4983</name>
</gene>
<dbReference type="SMART" id="SM00338">
    <property type="entry name" value="BRLZ"/>
    <property type="match status" value="1"/>
</dbReference>
<dbReference type="EMBL" id="CABIJS010000155">
    <property type="protein sequence ID" value="VUZ45036.1"/>
    <property type="molecule type" value="Genomic_DNA"/>
</dbReference>
<dbReference type="PANTHER" id="PTHR47416">
    <property type="entry name" value="BASIC-LEUCINE ZIPPER TRANSCRIPTION FACTOR F-RELATED"/>
    <property type="match status" value="1"/>
</dbReference>
<feature type="compositionally biased region" description="Basic and acidic residues" evidence="7">
    <location>
        <begin position="295"/>
        <end position="307"/>
    </location>
</feature>
<comment type="similarity">
    <text evidence="2">Belongs to the bZIP family.</text>
</comment>
<dbReference type="PANTHER" id="PTHR47416:SF8">
    <property type="entry name" value="BASIC-LEUCINE ZIPPER TRANSCRIPTION FACTOR E-RELATED"/>
    <property type="match status" value="1"/>
</dbReference>
<keyword evidence="3" id="KW-0805">Transcription regulation</keyword>
<evidence type="ECO:0000313" key="9">
    <source>
        <dbReference type="EMBL" id="VUZ45036.1"/>
    </source>
</evidence>
<keyword evidence="10" id="KW-1185">Reference proteome</keyword>
<dbReference type="Gene3D" id="1.20.5.170">
    <property type="match status" value="1"/>
</dbReference>
<name>A0A564YCW5_HYMDI</name>
<dbReference type="InterPro" id="IPR002112">
    <property type="entry name" value="Leuzip_Jun"/>
</dbReference>
<dbReference type="PRINTS" id="PR00043">
    <property type="entry name" value="LEUZIPPRJUN"/>
</dbReference>
<dbReference type="GO" id="GO:0003700">
    <property type="term" value="F:DNA-binding transcription factor activity"/>
    <property type="evidence" value="ECO:0007669"/>
    <property type="project" value="InterPro"/>
</dbReference>
<dbReference type="Pfam" id="PF00170">
    <property type="entry name" value="bZIP_1"/>
    <property type="match status" value="1"/>
</dbReference>
<evidence type="ECO:0000256" key="1">
    <source>
        <dbReference type="ARBA" id="ARBA00004123"/>
    </source>
</evidence>
<organism evidence="9 10">
    <name type="scientific">Hymenolepis diminuta</name>
    <name type="common">Rat tapeworm</name>
    <dbReference type="NCBI Taxonomy" id="6216"/>
    <lineage>
        <taxon>Eukaryota</taxon>
        <taxon>Metazoa</taxon>
        <taxon>Spiralia</taxon>
        <taxon>Lophotrochozoa</taxon>
        <taxon>Platyhelminthes</taxon>
        <taxon>Cestoda</taxon>
        <taxon>Eucestoda</taxon>
        <taxon>Cyclophyllidea</taxon>
        <taxon>Hymenolepididae</taxon>
        <taxon>Hymenolepis</taxon>
    </lineage>
</organism>
<evidence type="ECO:0000259" key="8">
    <source>
        <dbReference type="PROSITE" id="PS50217"/>
    </source>
</evidence>
<proteinExistence type="inferred from homology"/>
<keyword evidence="5" id="KW-0804">Transcription</keyword>
<dbReference type="GO" id="GO:0003677">
    <property type="term" value="F:DNA binding"/>
    <property type="evidence" value="ECO:0007669"/>
    <property type="project" value="UniProtKB-KW"/>
</dbReference>
<dbReference type="AlphaFoldDB" id="A0A564YCW5"/>
<dbReference type="InterPro" id="IPR004827">
    <property type="entry name" value="bZIP"/>
</dbReference>
<evidence type="ECO:0000256" key="5">
    <source>
        <dbReference type="ARBA" id="ARBA00023163"/>
    </source>
</evidence>
<feature type="compositionally biased region" description="Polar residues" evidence="7">
    <location>
        <begin position="7"/>
        <end position="22"/>
    </location>
</feature>
<evidence type="ECO:0000256" key="6">
    <source>
        <dbReference type="ARBA" id="ARBA00023242"/>
    </source>
</evidence>
<sequence length="370" mass="38718">MSEENSWRANLPSSSSTGTGDQTVVRPDSLTIGSTAISMDILTPQLLQFIQSCQNNAGSATSTPDNKVLDLLQAMCYYERFGFIPQLTKSFADATAAAAASATNGDLTTPSTTMAGTGVGASGGVQSASTAATSGLLPQNSFIISTAGGPTDGSGNGQNYILISPIAAAAAAAATSSPNTAQLVLPNSTSSVTAVARNLLMNDPSVVTKTAALDVKPDIGGDLHQDMLSSSTTSNAGMHDTSSLLDSDTNRPTRPSSSDSSLHGGSSSLGRRRLTALSSRPLNVGDAASTQMNRLEQKRARNRDAARRCRERKIRLIETLEKKVSQLSETNRQLKMELEQTQNEVDCLRQFVEQHFKPMGAGGCSMPLKG</sequence>
<feature type="region of interest" description="Disordered" evidence="7">
    <location>
        <begin position="1"/>
        <end position="26"/>
    </location>
</feature>
<evidence type="ECO:0000256" key="4">
    <source>
        <dbReference type="ARBA" id="ARBA00023125"/>
    </source>
</evidence>
<feature type="compositionally biased region" description="Polar residues" evidence="7">
    <location>
        <begin position="227"/>
        <end position="255"/>
    </location>
</feature>
<evidence type="ECO:0000256" key="7">
    <source>
        <dbReference type="SAM" id="MobiDB-lite"/>
    </source>
</evidence>
<dbReference type="Proteomes" id="UP000321570">
    <property type="component" value="Unassembled WGS sequence"/>
</dbReference>
<dbReference type="SUPFAM" id="SSF57959">
    <property type="entry name" value="Leucine zipper domain"/>
    <property type="match status" value="1"/>
</dbReference>
<keyword evidence="6" id="KW-0539">Nucleus</keyword>
<dbReference type="PROSITE" id="PS00036">
    <property type="entry name" value="BZIP_BASIC"/>
    <property type="match status" value="1"/>
</dbReference>
<accession>A0A564YCW5</accession>